<dbReference type="STRING" id="280093.SAMN05443373_103254"/>
<keyword evidence="5" id="KW-1185">Reference proteome</keyword>
<dbReference type="Proteomes" id="UP000237771">
    <property type="component" value="Unassembled WGS sequence"/>
</dbReference>
<reference evidence="4" key="1">
    <citation type="submission" date="2016-11" db="EMBL/GenBank/DDBJ databases">
        <authorList>
            <person name="Varghese N."/>
            <person name="Submissions S."/>
        </authorList>
    </citation>
    <scope>NUCLEOTIDE SEQUENCE [LARGE SCALE GENOMIC DNA]</scope>
    <source>
        <strain evidence="4">DSM 19729</strain>
    </source>
</reference>
<dbReference type="EMBL" id="FQWO01000003">
    <property type="protein sequence ID" value="SHG69667.1"/>
    <property type="molecule type" value="Genomic_DNA"/>
</dbReference>
<name>A0A1M5LX95_9FLAO</name>
<keyword evidence="1" id="KW-0732">Signal</keyword>
<feature type="chain" id="PRO_5009912160" evidence="1">
    <location>
        <begin position="22"/>
        <end position="173"/>
    </location>
</feature>
<sequence length="173" mass="19638">MKSKKIILVVFLLLTVAFGFAQEKTRKQLRKEQQIEKARQIAILIDSKEFVFVANKAFPLGFRDIDLTTNPNFIAFKPDFIRSEMPFFGRGYSGIGYGGDTGLKFEGKPSEFTIEKGKNTYEIKATVRGKQDVFNILLSVFFEGNARLTISSNNRSSISYNGEISKIEKKEDK</sequence>
<proteinExistence type="predicted"/>
<organism evidence="3 4">
    <name type="scientific">Flavobacterium granuli</name>
    <dbReference type="NCBI Taxonomy" id="280093"/>
    <lineage>
        <taxon>Bacteria</taxon>
        <taxon>Pseudomonadati</taxon>
        <taxon>Bacteroidota</taxon>
        <taxon>Flavobacteriia</taxon>
        <taxon>Flavobacteriales</taxon>
        <taxon>Flavobacteriaceae</taxon>
        <taxon>Flavobacterium</taxon>
    </lineage>
</organism>
<dbReference type="OrthoDB" id="1097715at2"/>
<dbReference type="EMBL" id="PVUB01000004">
    <property type="protein sequence ID" value="PRZ24137.1"/>
    <property type="molecule type" value="Genomic_DNA"/>
</dbReference>
<evidence type="ECO:0000313" key="2">
    <source>
        <dbReference type="EMBL" id="PRZ24137.1"/>
    </source>
</evidence>
<reference evidence="2 5" key="3">
    <citation type="submission" date="2018-03" db="EMBL/GenBank/DDBJ databases">
        <title>Genomic Encyclopedia of Archaeal and Bacterial Type Strains, Phase II (KMG-II): from individual species to whole genera.</title>
        <authorList>
            <person name="Goeker M."/>
        </authorList>
    </citation>
    <scope>NUCLEOTIDE SEQUENCE [LARGE SCALE GENOMIC DNA]</scope>
    <source>
        <strain evidence="2 5">DSM 17797</strain>
    </source>
</reference>
<evidence type="ECO:0000313" key="3">
    <source>
        <dbReference type="EMBL" id="SHG69667.1"/>
    </source>
</evidence>
<protein>
    <submittedName>
        <fullName evidence="2">Uncharacterized protein DUF4251</fullName>
    </submittedName>
</protein>
<dbReference type="Gene3D" id="2.40.128.410">
    <property type="match status" value="1"/>
</dbReference>
<evidence type="ECO:0000313" key="4">
    <source>
        <dbReference type="Proteomes" id="UP000184384"/>
    </source>
</evidence>
<dbReference type="RefSeq" id="WP_072941872.1">
    <property type="nucleotide sequence ID" value="NZ_FQWO01000003.1"/>
</dbReference>
<gene>
    <name evidence="2" type="ORF">BC624_104254</name>
    <name evidence="3" type="ORF">SAMN05443373_103254</name>
</gene>
<dbReference type="InterPro" id="IPR025347">
    <property type="entry name" value="DUF4251"/>
</dbReference>
<evidence type="ECO:0000313" key="5">
    <source>
        <dbReference type="Proteomes" id="UP000237771"/>
    </source>
</evidence>
<dbReference type="Proteomes" id="UP000184384">
    <property type="component" value="Unassembled WGS sequence"/>
</dbReference>
<dbReference type="Pfam" id="PF14059">
    <property type="entry name" value="DUF4251"/>
    <property type="match status" value="1"/>
</dbReference>
<feature type="signal peptide" evidence="1">
    <location>
        <begin position="1"/>
        <end position="21"/>
    </location>
</feature>
<evidence type="ECO:0000256" key="1">
    <source>
        <dbReference type="SAM" id="SignalP"/>
    </source>
</evidence>
<reference evidence="3" key="2">
    <citation type="submission" date="2016-11" db="EMBL/GenBank/DDBJ databases">
        <authorList>
            <person name="Jaros S."/>
            <person name="Januszkiewicz K."/>
            <person name="Wedrychowicz H."/>
        </authorList>
    </citation>
    <scope>NUCLEOTIDE SEQUENCE [LARGE SCALE GENOMIC DNA]</scope>
    <source>
        <strain evidence="3">DSM 19729</strain>
    </source>
</reference>
<accession>A0A1M5LX95</accession>
<dbReference type="AlphaFoldDB" id="A0A1M5LX95"/>